<protein>
    <submittedName>
        <fullName evidence="2">Uncharacterized protein</fullName>
    </submittedName>
</protein>
<proteinExistence type="predicted"/>
<accession>A0ABS6NAV5</accession>
<sequence>MSGTQKTILLGCDPVVRLVITEDEGNLVFQLFSQDPTTDIDGFFFNLTDDSVTPTITIFPKVDDPIGDVIDFRAEPGILNQLDNGAQTQEQFDVEVQFGENPGSNAGQVNETGFTLYLDSLQPLTLDDVEMSKLVAVVNSDNGQGLALIGGETAAIEVTETVIDVDFGISDGADIETETGIASADGWFAQGGAARASGAGDGALRLDPVTVAGAAALSFDIRAINPQNFEASGSYADSFSVEVQLDDGSWIVLDTFVVDPHTDTFTGSETGQSFGGGDATTLTYSGGVLDGIDGTASFRLVADISAANEILEVDNIQVTTTSLSSGPLTTQVPVVIQSEDFDGLSYASQSDAVEGSTHWDVRHGQLETDGGDDGAITFAELAVDGPVEFAFDARGINIHEFEADGRYADSLRVEVQIDGGDWVVLDEFRVNDAGNALVGSETGQAITGSMSGLEYAGGILDDATESVQFRFVSDISACNEKIRIDNVEVREIETVVVEGGQEVCEDFETASAGDVVDGQFDFFTVSAQRNGDDANSENDAMIFDTANPTGGDWDLHFPDQGNAIIVSEDNDSDDPDDEAHGGTITFNFDAPSVVTSLTVLDIEEPGGMIDLYDAEGELISSIDIPITGNNGTAEVAIGVEGVAVMDVVLAGSGAVDDLCFIPPAQTDAYCDQYAVAYDDWTGPNDTDDAYTQTETDQQEPDPLADAIV</sequence>
<evidence type="ECO:0000256" key="1">
    <source>
        <dbReference type="SAM" id="MobiDB-lite"/>
    </source>
</evidence>
<keyword evidence="3" id="KW-1185">Reference proteome</keyword>
<evidence type="ECO:0000313" key="2">
    <source>
        <dbReference type="EMBL" id="MBV2361154.1"/>
    </source>
</evidence>
<organism evidence="2 3">
    <name type="scientific">Thalassococcus arenae</name>
    <dbReference type="NCBI Taxonomy" id="2851652"/>
    <lineage>
        <taxon>Bacteria</taxon>
        <taxon>Pseudomonadati</taxon>
        <taxon>Pseudomonadota</taxon>
        <taxon>Alphaproteobacteria</taxon>
        <taxon>Rhodobacterales</taxon>
        <taxon>Roseobacteraceae</taxon>
        <taxon>Thalassococcus</taxon>
    </lineage>
</organism>
<dbReference type="RefSeq" id="WP_217779491.1">
    <property type="nucleotide sequence ID" value="NZ_JAHRWL010000002.1"/>
</dbReference>
<dbReference type="Proteomes" id="UP001166293">
    <property type="component" value="Unassembled WGS sequence"/>
</dbReference>
<dbReference type="EMBL" id="JAHRWL010000002">
    <property type="protein sequence ID" value="MBV2361154.1"/>
    <property type="molecule type" value="Genomic_DNA"/>
</dbReference>
<evidence type="ECO:0000313" key="3">
    <source>
        <dbReference type="Proteomes" id="UP001166293"/>
    </source>
</evidence>
<feature type="region of interest" description="Disordered" evidence="1">
    <location>
        <begin position="681"/>
        <end position="708"/>
    </location>
</feature>
<reference evidence="2" key="1">
    <citation type="submission" date="2021-06" db="EMBL/GenBank/DDBJ databases">
        <title>Thalassococcus sp. CAU 1522 isolated from sea sand, Republic of Korea.</title>
        <authorList>
            <person name="Kim W."/>
        </authorList>
    </citation>
    <scope>NUCLEOTIDE SEQUENCE</scope>
    <source>
        <strain evidence="2">CAU 1522</strain>
    </source>
</reference>
<gene>
    <name evidence="2" type="ORF">KUH32_15425</name>
</gene>
<comment type="caution">
    <text evidence="2">The sequence shown here is derived from an EMBL/GenBank/DDBJ whole genome shotgun (WGS) entry which is preliminary data.</text>
</comment>
<name>A0ABS6NAV5_9RHOB</name>